<evidence type="ECO:0000256" key="8">
    <source>
        <dbReference type="PIRNR" id="PIRNR000485"/>
    </source>
</evidence>
<dbReference type="PIRSF" id="PIRSF000485">
    <property type="entry name" value="Amd_phspho_trans"/>
    <property type="match status" value="1"/>
</dbReference>
<feature type="binding site" evidence="10">
    <location>
        <position position="280"/>
    </location>
    <ligand>
        <name>[4Fe-4S] cluster</name>
        <dbReference type="ChEBI" id="CHEBI:49883"/>
    </ligand>
</feature>
<dbReference type="GO" id="GO:0009113">
    <property type="term" value="P:purine nucleobase biosynthetic process"/>
    <property type="evidence" value="ECO:0007669"/>
    <property type="project" value="InterPro"/>
</dbReference>
<dbReference type="GO" id="GO:0004044">
    <property type="term" value="F:amidophosphoribosyltransferase activity"/>
    <property type="evidence" value="ECO:0007669"/>
    <property type="project" value="UniProtKB-EC"/>
</dbReference>
<feature type="binding site" evidence="9">
    <location>
        <position position="391"/>
    </location>
    <ligand>
        <name>Mg(2+)</name>
        <dbReference type="ChEBI" id="CHEBI:18420"/>
    </ligand>
</feature>
<keyword evidence="6 8" id="KW-0658">Purine biosynthesis</keyword>
<dbReference type="EMBL" id="AFFY01000058">
    <property type="protein sequence ID" value="EHG98719.1"/>
    <property type="molecule type" value="Genomic_DNA"/>
</dbReference>
<dbReference type="GO" id="GO:0046872">
    <property type="term" value="F:metal ion binding"/>
    <property type="evidence" value="ECO:0007669"/>
    <property type="project" value="UniProtKB-KW"/>
</dbReference>
<dbReference type="CDD" id="cd06223">
    <property type="entry name" value="PRTases_typeI"/>
    <property type="match status" value="1"/>
</dbReference>
<feature type="domain" description="Glutamine amidotransferase type-2" evidence="11">
    <location>
        <begin position="49"/>
        <end position="265"/>
    </location>
</feature>
<name>G5SVR3_9BACT</name>
<evidence type="ECO:0000259" key="11">
    <source>
        <dbReference type="PROSITE" id="PS51278"/>
    </source>
</evidence>
<dbReference type="Pfam" id="PF13537">
    <property type="entry name" value="GATase_7"/>
    <property type="match status" value="1"/>
</dbReference>
<keyword evidence="4 8" id="KW-0328">Glycosyltransferase</keyword>
<keyword evidence="10" id="KW-0411">Iron-sulfur</keyword>
<evidence type="ECO:0000256" key="4">
    <source>
        <dbReference type="ARBA" id="ARBA00022676"/>
    </source>
</evidence>
<accession>G5SVR3</accession>
<comment type="pathway">
    <text evidence="1 8">Purine metabolism; IMP biosynthesis via de novo pathway; N(1)-(5-phospho-D-ribosyl)glycinamide from 5-phospho-alpha-D-ribose 1-diphosphate: step 1/2.</text>
</comment>
<protein>
    <recommendedName>
        <fullName evidence="3 8">Amidophosphoribosyltransferase</fullName>
        <shortName evidence="8">ATase</shortName>
        <ecNumber evidence="3 8">2.4.2.14</ecNumber>
    </recommendedName>
    <alternativeName>
        <fullName evidence="8">Glutamine phosphoribosylpyrophosphate amidotransferase</fullName>
    </alternativeName>
</protein>
<dbReference type="UniPathway" id="UPA00074">
    <property type="reaction ID" value="UER00124"/>
</dbReference>
<dbReference type="SUPFAM" id="SSF56235">
    <property type="entry name" value="N-terminal nucleophile aminohydrolases (Ntn hydrolases)"/>
    <property type="match status" value="1"/>
</dbReference>
<evidence type="ECO:0000256" key="5">
    <source>
        <dbReference type="ARBA" id="ARBA00022679"/>
    </source>
</evidence>
<evidence type="ECO:0000256" key="6">
    <source>
        <dbReference type="ARBA" id="ARBA00022755"/>
    </source>
</evidence>
<evidence type="ECO:0000256" key="7">
    <source>
        <dbReference type="ARBA" id="ARBA00022962"/>
    </source>
</evidence>
<keyword evidence="7" id="KW-0315">Glutamine amidotransferase</keyword>
<dbReference type="AlphaFoldDB" id="G5SVR3"/>
<evidence type="ECO:0000256" key="3">
    <source>
        <dbReference type="ARBA" id="ARBA00011941"/>
    </source>
</evidence>
<proteinExistence type="inferred from homology"/>
<dbReference type="InterPro" id="IPR005854">
    <property type="entry name" value="PurF"/>
</dbReference>
<evidence type="ECO:0000256" key="2">
    <source>
        <dbReference type="ARBA" id="ARBA00010138"/>
    </source>
</evidence>
<dbReference type="PANTHER" id="PTHR11907">
    <property type="entry name" value="AMIDOPHOSPHORIBOSYLTRANSFERASE"/>
    <property type="match status" value="1"/>
</dbReference>
<dbReference type="Proteomes" id="UP000003598">
    <property type="component" value="Unassembled WGS sequence"/>
</dbReference>
<dbReference type="GO" id="GO:0051536">
    <property type="term" value="F:iron-sulfur cluster binding"/>
    <property type="evidence" value="ECO:0007669"/>
    <property type="project" value="UniProtKB-KW"/>
</dbReference>
<keyword evidence="10" id="KW-0408">Iron</keyword>
<keyword evidence="9" id="KW-0479">Metal-binding</keyword>
<evidence type="ECO:0000313" key="13">
    <source>
        <dbReference type="Proteomes" id="UP000003598"/>
    </source>
</evidence>
<organism evidence="12 13">
    <name type="scientific">Paraprevotella clara YIT 11840</name>
    <dbReference type="NCBI Taxonomy" id="762968"/>
    <lineage>
        <taxon>Bacteria</taxon>
        <taxon>Pseudomonadati</taxon>
        <taxon>Bacteroidota</taxon>
        <taxon>Bacteroidia</taxon>
        <taxon>Bacteroidales</taxon>
        <taxon>Prevotellaceae</taxon>
        <taxon>Paraprevotella</taxon>
    </lineage>
</organism>
<dbReference type="SUPFAM" id="SSF53271">
    <property type="entry name" value="PRTase-like"/>
    <property type="match status" value="1"/>
</dbReference>
<feature type="binding site" evidence="10">
    <location>
        <position position="427"/>
    </location>
    <ligand>
        <name>[4Fe-4S] cluster</name>
        <dbReference type="ChEBI" id="CHEBI:49883"/>
    </ligand>
</feature>
<dbReference type="InterPro" id="IPR029057">
    <property type="entry name" value="PRTase-like"/>
</dbReference>
<sequence length="524" mass="58982">MHPHNIYRMKLTFIGFQSDTGKDNNKNGYCVSLFFLNFVPKFTYTIFMGGFFGVISKTQCVADLFYGTDYNSHLGTRRGGLATYSKEHGFIRSIHNLESTYFRTKFEDELGQFKGNAGVGIISDTDAQPLLMNSHLGRFAIVTVAKINNAEDLAAKLLEQGMHFSEFSSGKINPTELIALLINQGQTFVEGIEHMYKEIKGSCSLLLLTEDGIIAARDSWGRTPVVVGKKEGAYAVTGESTAFPNLDYETVYYLGPGEIVRLQAEGMECLRRPHKRMQVCSFLWVYYGFPTSCYEGKNVEEFRFACGKKMGERDRAEVDCACGIPDSGIGMALGYAAGKGVPYQRAISKYTPTWPRSFTPSNQEMRSLVAKMKLIANRDMLKDKRVLFCDDSIVRGTQLRDNTKILFDYGAKEVHMRIACPPLIYGCPFINFTSSKSDMELITRRLIKEFEGDENKNLEKYAQTGSPEYQRMVDTIAERLNLSSLKFNTLEDLIEAIGLPKCQVCTHCFDGSSRFTLEEDNTDE</sequence>
<comment type="catalytic activity">
    <reaction evidence="8">
        <text>5-phospho-beta-D-ribosylamine + L-glutamate + diphosphate = 5-phospho-alpha-D-ribose 1-diphosphate + L-glutamine + H2O</text>
        <dbReference type="Rhea" id="RHEA:14905"/>
        <dbReference type="ChEBI" id="CHEBI:15377"/>
        <dbReference type="ChEBI" id="CHEBI:29985"/>
        <dbReference type="ChEBI" id="CHEBI:33019"/>
        <dbReference type="ChEBI" id="CHEBI:58017"/>
        <dbReference type="ChEBI" id="CHEBI:58359"/>
        <dbReference type="ChEBI" id="CHEBI:58681"/>
        <dbReference type="EC" id="2.4.2.14"/>
    </reaction>
</comment>
<dbReference type="Gene3D" id="3.40.50.2020">
    <property type="match status" value="1"/>
</dbReference>
<comment type="caution">
    <text evidence="12">The sequence shown here is derived from an EMBL/GenBank/DDBJ whole genome shotgun (WGS) entry which is preliminary data.</text>
</comment>
<comment type="similarity">
    <text evidence="2 8">In the C-terminal section; belongs to the purine/pyrimidine phosphoribosyltransferase family.</text>
</comment>
<dbReference type="STRING" id="762968.HMPREF9441_03481"/>
<dbReference type="InterPro" id="IPR029055">
    <property type="entry name" value="Ntn_hydrolases_N"/>
</dbReference>
<dbReference type="Gene3D" id="3.60.20.10">
    <property type="entry name" value="Glutamine Phosphoribosylpyrophosphate, subunit 1, domain 1"/>
    <property type="match status" value="1"/>
</dbReference>
<evidence type="ECO:0000256" key="1">
    <source>
        <dbReference type="ARBA" id="ARBA00005209"/>
    </source>
</evidence>
<keyword evidence="13" id="KW-1185">Reference proteome</keyword>
<dbReference type="PROSITE" id="PS51278">
    <property type="entry name" value="GATASE_TYPE_2"/>
    <property type="match status" value="1"/>
</dbReference>
<keyword evidence="9" id="KW-0460">Magnesium</keyword>
<comment type="cofactor">
    <cofactor evidence="9">
        <name>Mg(2+)</name>
        <dbReference type="ChEBI" id="CHEBI:18420"/>
    </cofactor>
    <text evidence="9">Binds 1 Mg(2+) ion per subunit.</text>
</comment>
<feature type="binding site" evidence="10">
    <location>
        <position position="505"/>
    </location>
    <ligand>
        <name>[4Fe-4S] cluster</name>
        <dbReference type="ChEBI" id="CHEBI:49883"/>
    </ligand>
</feature>
<dbReference type="PATRIC" id="fig|762968.3.peg.3057"/>
<reference evidence="12 13" key="1">
    <citation type="submission" date="2011-03" db="EMBL/GenBank/DDBJ databases">
        <authorList>
            <person name="Weinstock G."/>
            <person name="Sodergren E."/>
            <person name="Clifton S."/>
            <person name="Fulton L."/>
            <person name="Fulton B."/>
            <person name="Courtney L."/>
            <person name="Fronick C."/>
            <person name="Harrison M."/>
            <person name="Strong C."/>
            <person name="Farmer C."/>
            <person name="Delahaunty K."/>
            <person name="Markovic C."/>
            <person name="Hall O."/>
            <person name="Minx P."/>
            <person name="Tomlinson C."/>
            <person name="Mitreva M."/>
            <person name="Hou S."/>
            <person name="Chen J."/>
            <person name="Wollam A."/>
            <person name="Pepin K.H."/>
            <person name="Johnson M."/>
            <person name="Bhonagiri V."/>
            <person name="Zhang X."/>
            <person name="Suruliraj S."/>
            <person name="Warren W."/>
            <person name="Chinwalla A."/>
            <person name="Mardis E.R."/>
            <person name="Wilson R.K."/>
        </authorList>
    </citation>
    <scope>NUCLEOTIDE SEQUENCE [LARGE SCALE GENOMIC DNA]</scope>
    <source>
        <strain evidence="12 13">YIT 11840</strain>
    </source>
</reference>
<dbReference type="EC" id="2.4.2.14" evidence="3 8"/>
<evidence type="ECO:0000256" key="9">
    <source>
        <dbReference type="PIRSR" id="PIRSR000485-2"/>
    </source>
</evidence>
<dbReference type="InterPro" id="IPR017932">
    <property type="entry name" value="GATase_2_dom"/>
</dbReference>
<dbReference type="HOGENOM" id="CLU_022389_4_0_10"/>
<dbReference type="InterPro" id="IPR000836">
    <property type="entry name" value="PRTase_dom"/>
</dbReference>
<keyword evidence="5 8" id="KW-0808">Transferase</keyword>
<gene>
    <name evidence="12" type="ORF">HMPREF9441_03481</name>
</gene>
<evidence type="ECO:0000313" key="12">
    <source>
        <dbReference type="EMBL" id="EHG98719.1"/>
    </source>
</evidence>
<dbReference type="eggNOG" id="COG0034">
    <property type="taxonomic scope" value="Bacteria"/>
</dbReference>
<feature type="binding site" evidence="10">
    <location>
        <position position="508"/>
    </location>
    <ligand>
        <name>[4Fe-4S] cluster</name>
        <dbReference type="ChEBI" id="CHEBI:49883"/>
    </ligand>
</feature>
<dbReference type="GO" id="GO:0006189">
    <property type="term" value="P:'de novo' IMP biosynthetic process"/>
    <property type="evidence" value="ECO:0007669"/>
    <property type="project" value="UniProtKB-UniPathway"/>
</dbReference>
<feature type="binding site" evidence="9">
    <location>
        <position position="390"/>
    </location>
    <ligand>
        <name>Mg(2+)</name>
        <dbReference type="ChEBI" id="CHEBI:18420"/>
    </ligand>
</feature>
<feature type="binding site" evidence="9">
    <location>
        <position position="327"/>
    </location>
    <ligand>
        <name>Mg(2+)</name>
        <dbReference type="ChEBI" id="CHEBI:18420"/>
    </ligand>
</feature>
<evidence type="ECO:0000256" key="10">
    <source>
        <dbReference type="PIRSR" id="PIRSR000485-3"/>
    </source>
</evidence>
<comment type="cofactor">
    <cofactor evidence="10">
        <name>[4Fe-4S] cluster</name>
        <dbReference type="ChEBI" id="CHEBI:49883"/>
    </cofactor>
    <text evidence="10">Binds 1 [4Fe-4S] cluster per subunit.</text>
</comment>